<evidence type="ECO:0000313" key="1">
    <source>
        <dbReference type="EMBL" id="MBM5459011.1"/>
    </source>
</evidence>
<name>A0ABS2BZG5_9PSED</name>
<proteinExistence type="predicted"/>
<evidence type="ECO:0000313" key="2">
    <source>
        <dbReference type="Proteomes" id="UP000745663"/>
    </source>
</evidence>
<comment type="caution">
    <text evidence="1">The sequence shown here is derived from an EMBL/GenBank/DDBJ whole genome shotgun (WGS) entry which is preliminary data.</text>
</comment>
<keyword evidence="2" id="KW-1185">Reference proteome</keyword>
<dbReference type="Proteomes" id="UP000745663">
    <property type="component" value="Unassembled WGS sequence"/>
</dbReference>
<protein>
    <submittedName>
        <fullName evidence="1">Uncharacterized protein</fullName>
    </submittedName>
</protein>
<accession>A0ABS2BZG5</accession>
<reference evidence="1 2" key="1">
    <citation type="submission" date="2020-08" db="EMBL/GenBank/DDBJ databases">
        <title>Description of novel Pseudomonas species.</title>
        <authorList>
            <person name="Duman M."/>
            <person name="Mulet M."/>
            <person name="Altun S."/>
            <person name="Saticioglu I.B."/>
            <person name="Lalucat J."/>
            <person name="Garcia-Valdes E."/>
        </authorList>
    </citation>
    <scope>NUCLEOTIDE SEQUENCE [LARGE SCALE GENOMIC DNA]</scope>
    <source>
        <strain evidence="1 2">P66</strain>
    </source>
</reference>
<dbReference type="EMBL" id="JACOPV010000009">
    <property type="protein sequence ID" value="MBM5459011.1"/>
    <property type="molecule type" value="Genomic_DNA"/>
</dbReference>
<organism evidence="1 2">
    <name type="scientific">Pseudomonas arcuscaelestis</name>
    <dbReference type="NCBI Taxonomy" id="2710591"/>
    <lineage>
        <taxon>Bacteria</taxon>
        <taxon>Pseudomonadati</taxon>
        <taxon>Pseudomonadota</taxon>
        <taxon>Gammaproteobacteria</taxon>
        <taxon>Pseudomonadales</taxon>
        <taxon>Pseudomonadaceae</taxon>
        <taxon>Pseudomonas</taxon>
    </lineage>
</organism>
<dbReference type="RefSeq" id="WP_203584921.1">
    <property type="nucleotide sequence ID" value="NZ_JACOPV010000009.1"/>
</dbReference>
<sequence length="222" mass="24450">MAAININEFPAYFRAYKWSNANHASRGYPGDAFPGFPWIKSLEDRGARMAGQQILAVAPTDYIREILSWGAGKNDPSMKFEAGLGNVALIEIIRQVIAVIDDPRQAISTALQIPGFGLTYASKLLRFLRPETHASLDRRIRVSMLKAGLLSKIHDSYASSMVDGYVEFQSFCARLCAQLEAEGIQRPGCMLELGPEPAGWRVADVEMALFAWADTAAAQRNP</sequence>
<gene>
    <name evidence="1" type="ORF">H8F21_15695</name>
</gene>